<dbReference type="InterPro" id="IPR056884">
    <property type="entry name" value="NPHP3-like_N"/>
</dbReference>
<dbReference type="Gene3D" id="3.40.50.300">
    <property type="entry name" value="P-loop containing nucleotide triphosphate hydrolases"/>
    <property type="match status" value="1"/>
</dbReference>
<evidence type="ECO:0000259" key="3">
    <source>
        <dbReference type="Pfam" id="PF24883"/>
    </source>
</evidence>
<dbReference type="Pfam" id="PF24883">
    <property type="entry name" value="NPHP3_N"/>
    <property type="match status" value="1"/>
</dbReference>
<feature type="domain" description="Nephrocystin 3-like N-terminal" evidence="3">
    <location>
        <begin position="201"/>
        <end position="374"/>
    </location>
</feature>
<evidence type="ECO:0000259" key="2">
    <source>
        <dbReference type="Pfam" id="PF24809"/>
    </source>
</evidence>
<name>A0A6A6HCP1_VIRVR</name>
<keyword evidence="5" id="KW-1185">Reference proteome</keyword>
<evidence type="ECO:0000313" key="5">
    <source>
        <dbReference type="Proteomes" id="UP000800092"/>
    </source>
</evidence>
<organism evidence="4 5">
    <name type="scientific">Viridothelium virens</name>
    <name type="common">Speckled blister lichen</name>
    <name type="synonym">Trypethelium virens</name>
    <dbReference type="NCBI Taxonomy" id="1048519"/>
    <lineage>
        <taxon>Eukaryota</taxon>
        <taxon>Fungi</taxon>
        <taxon>Dikarya</taxon>
        <taxon>Ascomycota</taxon>
        <taxon>Pezizomycotina</taxon>
        <taxon>Dothideomycetes</taxon>
        <taxon>Dothideomycetes incertae sedis</taxon>
        <taxon>Trypetheliales</taxon>
        <taxon>Trypetheliaceae</taxon>
        <taxon>Viridothelium</taxon>
    </lineage>
</organism>
<reference evidence="4" key="1">
    <citation type="journal article" date="2020" name="Stud. Mycol.">
        <title>101 Dothideomycetes genomes: a test case for predicting lifestyles and emergence of pathogens.</title>
        <authorList>
            <person name="Haridas S."/>
            <person name="Albert R."/>
            <person name="Binder M."/>
            <person name="Bloem J."/>
            <person name="Labutti K."/>
            <person name="Salamov A."/>
            <person name="Andreopoulos B."/>
            <person name="Baker S."/>
            <person name="Barry K."/>
            <person name="Bills G."/>
            <person name="Bluhm B."/>
            <person name="Cannon C."/>
            <person name="Castanera R."/>
            <person name="Culley D."/>
            <person name="Daum C."/>
            <person name="Ezra D."/>
            <person name="Gonzalez J."/>
            <person name="Henrissat B."/>
            <person name="Kuo A."/>
            <person name="Liang C."/>
            <person name="Lipzen A."/>
            <person name="Lutzoni F."/>
            <person name="Magnuson J."/>
            <person name="Mondo S."/>
            <person name="Nolan M."/>
            <person name="Ohm R."/>
            <person name="Pangilinan J."/>
            <person name="Park H.-J."/>
            <person name="Ramirez L."/>
            <person name="Alfaro M."/>
            <person name="Sun H."/>
            <person name="Tritt A."/>
            <person name="Yoshinaga Y."/>
            <person name="Zwiers L.-H."/>
            <person name="Turgeon B."/>
            <person name="Goodwin S."/>
            <person name="Spatafora J."/>
            <person name="Crous P."/>
            <person name="Grigoriev I."/>
        </authorList>
    </citation>
    <scope>NUCLEOTIDE SEQUENCE</scope>
    <source>
        <strain evidence="4">Tuck. ex Michener</strain>
    </source>
</reference>
<proteinExistence type="predicted"/>
<gene>
    <name evidence="4" type="ORF">EV356DRAFT_431237</name>
</gene>
<accession>A0A6A6HCP1</accession>
<dbReference type="EMBL" id="ML991788">
    <property type="protein sequence ID" value="KAF2235894.1"/>
    <property type="molecule type" value="Genomic_DNA"/>
</dbReference>
<feature type="non-terminal residue" evidence="4">
    <location>
        <position position="580"/>
    </location>
</feature>
<feature type="non-terminal residue" evidence="4">
    <location>
        <position position="1"/>
    </location>
</feature>
<keyword evidence="1" id="KW-0677">Repeat</keyword>
<dbReference type="PANTHER" id="PTHR10039:SF16">
    <property type="entry name" value="GPI INOSITOL-DEACYLASE"/>
    <property type="match status" value="1"/>
</dbReference>
<evidence type="ECO:0000313" key="4">
    <source>
        <dbReference type="EMBL" id="KAF2235894.1"/>
    </source>
</evidence>
<dbReference type="InterPro" id="IPR027417">
    <property type="entry name" value="P-loop_NTPase"/>
</dbReference>
<protein>
    <submittedName>
        <fullName evidence="4">Uncharacterized protein</fullName>
    </submittedName>
</protein>
<dbReference type="OrthoDB" id="7464126at2759"/>
<sequence>DEIVRWTQKFMTIGNILAQVDPIHIGLPWAGIRAILVVSAHNQRIQVEVLEGVAQLSKLICRYQAFERVYLHDESTLQEPLKFRLRAALKELYSAVFMCLVEVSLYLERSLGKKILDSISFSDHFERHLNDIKHKEAEVLRYEAMSIKDSSYQQYVQVRQILSTYEDHLESEKRVKICDWLSKIDYYSHHREMKSRVLKETGNWFLDRREFKQWAEDSNSSLLWLRGNAGTGKTCLMSCTIEANLEEQGLDSKECLAYFYCSRTTSDVRQQEPRSILLSIVRQIAATLPGLPIKPPVVSIYERETAKGSLEANLSMEEIVSLLTELIQDHYEHVTLMIDALDECKVSDRSLLLETLSKLTYNHKTVVKTLVSSRNDPDIESHFSKIPNLSITATDNERDIMKYVQQNIDQRLLNGKARRKIKDKAAENLISKASGVFRWVTLQIDALCDPERVFTEADLEALLESLPANLEESYARMITDLDRLYPLPTRNTIKNALKLLICAECPMDVDDMVGALQLLSDYRQEDLNKAKILQMGRGLIIMEVERGCFAFAHLSVREYLEKQDEFNEKHAHVAAAEACL</sequence>
<dbReference type="SUPFAM" id="SSF52540">
    <property type="entry name" value="P-loop containing nucleoside triphosphate hydrolases"/>
    <property type="match status" value="1"/>
</dbReference>
<dbReference type="PANTHER" id="PTHR10039">
    <property type="entry name" value="AMELOGENIN"/>
    <property type="match status" value="1"/>
</dbReference>
<evidence type="ECO:0000256" key="1">
    <source>
        <dbReference type="ARBA" id="ARBA00022737"/>
    </source>
</evidence>
<dbReference type="Pfam" id="PF24809">
    <property type="entry name" value="DUF7708"/>
    <property type="match status" value="1"/>
</dbReference>
<dbReference type="Proteomes" id="UP000800092">
    <property type="component" value="Unassembled WGS sequence"/>
</dbReference>
<dbReference type="AlphaFoldDB" id="A0A6A6HCP1"/>
<feature type="domain" description="DUF7708" evidence="2">
    <location>
        <begin position="9"/>
        <end position="142"/>
    </location>
</feature>
<dbReference type="InterPro" id="IPR056125">
    <property type="entry name" value="DUF7708"/>
</dbReference>